<evidence type="ECO:0000256" key="1">
    <source>
        <dbReference type="ARBA" id="ARBA00022500"/>
    </source>
</evidence>
<dbReference type="EMBL" id="JAUSTZ010000002">
    <property type="protein sequence ID" value="MDQ0225178.1"/>
    <property type="molecule type" value="Genomic_DNA"/>
</dbReference>
<proteinExistence type="predicted"/>
<keyword evidence="1" id="KW-0145">Chemotaxis</keyword>
<dbReference type="Proteomes" id="UP001232245">
    <property type="component" value="Unassembled WGS sequence"/>
</dbReference>
<dbReference type="InterPro" id="IPR028976">
    <property type="entry name" value="CheC-like_sf"/>
</dbReference>
<evidence type="ECO:0000313" key="3">
    <source>
        <dbReference type="EMBL" id="MDQ0225178.1"/>
    </source>
</evidence>
<protein>
    <submittedName>
        <fullName evidence="3">Chemotaxis protein CheX</fullName>
    </submittedName>
</protein>
<name>A0ABT9YYV6_9BACI</name>
<comment type="caution">
    <text evidence="3">The sequence shown here is derived from an EMBL/GenBank/DDBJ whole genome shotgun (WGS) entry which is preliminary data.</text>
</comment>
<dbReference type="Gene3D" id="3.40.1550.10">
    <property type="entry name" value="CheC-like"/>
    <property type="match status" value="1"/>
</dbReference>
<accession>A0ABT9YYV6</accession>
<gene>
    <name evidence="3" type="ORF">J2S02_001507</name>
</gene>
<evidence type="ECO:0000259" key="2">
    <source>
        <dbReference type="Pfam" id="PF13690"/>
    </source>
</evidence>
<feature type="domain" description="Chemotaxis phosphatase CheX-like" evidence="2">
    <location>
        <begin position="46"/>
        <end position="133"/>
    </location>
</feature>
<dbReference type="PANTHER" id="PTHR39452:SF1">
    <property type="entry name" value="CHEY-P PHOSPHATASE CHEX"/>
    <property type="match status" value="1"/>
</dbReference>
<reference evidence="3 4" key="1">
    <citation type="submission" date="2023-07" db="EMBL/GenBank/DDBJ databases">
        <title>Genomic Encyclopedia of Type Strains, Phase IV (KMG-IV): sequencing the most valuable type-strain genomes for metagenomic binning, comparative biology and taxonomic classification.</title>
        <authorList>
            <person name="Goeker M."/>
        </authorList>
    </citation>
    <scope>NUCLEOTIDE SEQUENCE [LARGE SCALE GENOMIC DNA]</scope>
    <source>
        <strain evidence="3 4">DSM 17723</strain>
    </source>
</reference>
<dbReference type="Pfam" id="PF13690">
    <property type="entry name" value="CheX"/>
    <property type="match status" value="1"/>
</dbReference>
<dbReference type="PANTHER" id="PTHR39452">
    <property type="entry name" value="CHEY-P PHOSPHATASE CHEX"/>
    <property type="match status" value="1"/>
</dbReference>
<evidence type="ECO:0000313" key="4">
    <source>
        <dbReference type="Proteomes" id="UP001232245"/>
    </source>
</evidence>
<dbReference type="CDD" id="cd17906">
    <property type="entry name" value="CheX"/>
    <property type="match status" value="1"/>
</dbReference>
<organism evidence="3 4">
    <name type="scientific">Metabacillus niabensis</name>
    <dbReference type="NCBI Taxonomy" id="324854"/>
    <lineage>
        <taxon>Bacteria</taxon>
        <taxon>Bacillati</taxon>
        <taxon>Bacillota</taxon>
        <taxon>Bacilli</taxon>
        <taxon>Bacillales</taxon>
        <taxon>Bacillaceae</taxon>
        <taxon>Metabacillus</taxon>
    </lineage>
</organism>
<keyword evidence="4" id="KW-1185">Reference proteome</keyword>
<dbReference type="InterPro" id="IPR028051">
    <property type="entry name" value="CheX-like_dom"/>
</dbReference>
<dbReference type="SUPFAM" id="SSF103039">
    <property type="entry name" value="CheC-like"/>
    <property type="match status" value="1"/>
</dbReference>
<sequence>MTTMNNEVKEHILAGTMASLKMILTVPYLIEDLTETVPIDAMLHSVQIDLSGECNGAILIQGELSVYSYIGEGMFGMPISGELLESFIGEFANMLTGNLATLLSNYGLTTDISTPKFLKHVNVNQYSQPITIPIVLKEKEKNLMISLFINI</sequence>
<dbReference type="InterPro" id="IPR038756">
    <property type="entry name" value="CheX-like"/>
</dbReference>